<reference evidence="12" key="1">
    <citation type="journal article" date="2019" name="Int. J. Syst. Evol. Microbiol.">
        <title>The Global Catalogue of Microorganisms (GCM) 10K type strain sequencing project: providing services to taxonomists for standard genome sequencing and annotation.</title>
        <authorList>
            <consortium name="The Broad Institute Genomics Platform"/>
            <consortium name="The Broad Institute Genome Sequencing Center for Infectious Disease"/>
            <person name="Wu L."/>
            <person name="Ma J."/>
        </authorList>
    </citation>
    <scope>NUCLEOTIDE SEQUENCE [LARGE SCALE GENOMIC DNA]</scope>
    <source>
        <strain evidence="12">CGMCC 1.15790</strain>
    </source>
</reference>
<evidence type="ECO:0000256" key="1">
    <source>
        <dbReference type="ARBA" id="ARBA00004876"/>
    </source>
</evidence>
<gene>
    <name evidence="11" type="primary">cysE</name>
    <name evidence="11" type="ORF">ACFPTR_13840</name>
</gene>
<evidence type="ECO:0000256" key="7">
    <source>
        <dbReference type="ARBA" id="ARBA00023192"/>
    </source>
</evidence>
<keyword evidence="5" id="KW-0028">Amino-acid biosynthesis</keyword>
<keyword evidence="7" id="KW-0198">Cysteine biosynthesis</keyword>
<dbReference type="NCBIfam" id="NF041874">
    <property type="entry name" value="EPS_EpsC"/>
    <property type="match status" value="1"/>
</dbReference>
<evidence type="ECO:0000256" key="3">
    <source>
        <dbReference type="ARBA" id="ARBA00013266"/>
    </source>
</evidence>
<dbReference type="InterPro" id="IPR045304">
    <property type="entry name" value="LbH_SAT"/>
</dbReference>
<dbReference type="InterPro" id="IPR001451">
    <property type="entry name" value="Hexapep"/>
</dbReference>
<dbReference type="InterPro" id="IPR053376">
    <property type="entry name" value="Serine_acetyltransferase"/>
</dbReference>
<dbReference type="NCBIfam" id="TIGR01172">
    <property type="entry name" value="cysE"/>
    <property type="match status" value="1"/>
</dbReference>
<evidence type="ECO:0000256" key="5">
    <source>
        <dbReference type="ARBA" id="ARBA00022605"/>
    </source>
</evidence>
<dbReference type="PIRSF" id="PIRSF000441">
    <property type="entry name" value="CysE"/>
    <property type="match status" value="1"/>
</dbReference>
<name>A0ABW0UAU2_9BACI</name>
<dbReference type="Pfam" id="PF00132">
    <property type="entry name" value="Hexapep"/>
    <property type="match status" value="1"/>
</dbReference>
<evidence type="ECO:0000256" key="2">
    <source>
        <dbReference type="ARBA" id="ARBA00007274"/>
    </source>
</evidence>
<dbReference type="EMBL" id="JBHSPF010000073">
    <property type="protein sequence ID" value="MFC5629929.1"/>
    <property type="molecule type" value="Genomic_DNA"/>
</dbReference>
<dbReference type="GO" id="GO:0009001">
    <property type="term" value="F:serine O-acetyltransferase activity"/>
    <property type="evidence" value="ECO:0007669"/>
    <property type="project" value="UniProtKB-EC"/>
</dbReference>
<comment type="pathway">
    <text evidence="1">Amino-acid biosynthesis; L-cysteine biosynthesis; L-cysteine from L-serine: step 1/2.</text>
</comment>
<keyword evidence="12" id="KW-1185">Reference proteome</keyword>
<dbReference type="CDD" id="cd03354">
    <property type="entry name" value="LbH_SAT"/>
    <property type="match status" value="1"/>
</dbReference>
<evidence type="ECO:0000256" key="4">
    <source>
        <dbReference type="ARBA" id="ARBA00018522"/>
    </source>
</evidence>
<keyword evidence="6 10" id="KW-0808">Transferase</keyword>
<dbReference type="EC" id="2.3.1.30" evidence="3 10"/>
<dbReference type="RefSeq" id="WP_270895845.1">
    <property type="nucleotide sequence ID" value="NZ_JBHSPF010000073.1"/>
</dbReference>
<dbReference type="PANTHER" id="PTHR42811">
    <property type="entry name" value="SERINE ACETYLTRANSFERASE"/>
    <property type="match status" value="1"/>
</dbReference>
<protein>
    <recommendedName>
        <fullName evidence="4 10">Serine acetyltransferase</fullName>
        <ecNumber evidence="3 10">2.3.1.30</ecNumber>
    </recommendedName>
</protein>
<dbReference type="SUPFAM" id="SSF51161">
    <property type="entry name" value="Trimeric LpxA-like enzymes"/>
    <property type="match status" value="1"/>
</dbReference>
<comment type="similarity">
    <text evidence="2 10">Belongs to the transferase hexapeptide repeat family.</text>
</comment>
<comment type="caution">
    <text evidence="11">The sequence shown here is derived from an EMBL/GenBank/DDBJ whole genome shotgun (WGS) entry which is preliminary data.</text>
</comment>
<sequence>MWKTIKNDIDVVFDRDPAARSRLEVVLTYSGVHAVWMHRIAHWFWKKKLYFIARFISQVSRFLTGIEIHPGATIGQRLFIDHGMGVVIGETCEIGDNVTIYQGVTLGGTGKEKGKRHPTIEDNVLIASGAKILGSMTIGENSRIGAGSVVLKEVPKNSTVVGIPGKVVVQDGMKVKHDDLDHHILPDPVQDKFLELEKEIKQLREELEAYKQKDVLVRKGDE</sequence>
<dbReference type="InterPro" id="IPR005881">
    <property type="entry name" value="Ser_O-AcTrfase"/>
</dbReference>
<evidence type="ECO:0000256" key="8">
    <source>
        <dbReference type="ARBA" id="ARBA00023315"/>
    </source>
</evidence>
<accession>A0ABW0UAU2</accession>
<evidence type="ECO:0000256" key="9">
    <source>
        <dbReference type="ARBA" id="ARBA00049486"/>
    </source>
</evidence>
<organism evidence="11 12">
    <name type="scientific">Aliibacillus thermotolerans</name>
    <dbReference type="NCBI Taxonomy" id="1834418"/>
    <lineage>
        <taxon>Bacteria</taxon>
        <taxon>Bacillati</taxon>
        <taxon>Bacillota</taxon>
        <taxon>Bacilli</taxon>
        <taxon>Bacillales</taxon>
        <taxon>Bacillaceae</taxon>
        <taxon>Aliibacillus</taxon>
    </lineage>
</organism>
<comment type="catalytic activity">
    <reaction evidence="9 10">
        <text>L-serine + acetyl-CoA = O-acetyl-L-serine + CoA</text>
        <dbReference type="Rhea" id="RHEA:24560"/>
        <dbReference type="ChEBI" id="CHEBI:33384"/>
        <dbReference type="ChEBI" id="CHEBI:57287"/>
        <dbReference type="ChEBI" id="CHEBI:57288"/>
        <dbReference type="ChEBI" id="CHEBI:58340"/>
        <dbReference type="EC" id="2.3.1.30"/>
    </reaction>
</comment>
<evidence type="ECO:0000256" key="6">
    <source>
        <dbReference type="ARBA" id="ARBA00022679"/>
    </source>
</evidence>
<dbReference type="Gene3D" id="1.10.3130.10">
    <property type="entry name" value="serine acetyltransferase, domain 1"/>
    <property type="match status" value="1"/>
</dbReference>
<proteinExistence type="inferred from homology"/>
<evidence type="ECO:0000256" key="10">
    <source>
        <dbReference type="PIRNR" id="PIRNR000441"/>
    </source>
</evidence>
<evidence type="ECO:0000313" key="12">
    <source>
        <dbReference type="Proteomes" id="UP001596143"/>
    </source>
</evidence>
<dbReference type="Proteomes" id="UP001596143">
    <property type="component" value="Unassembled WGS sequence"/>
</dbReference>
<dbReference type="Gene3D" id="2.160.10.10">
    <property type="entry name" value="Hexapeptide repeat proteins"/>
    <property type="match status" value="1"/>
</dbReference>
<dbReference type="InterPro" id="IPR042122">
    <property type="entry name" value="Ser_AcTrfase_N_sf"/>
</dbReference>
<keyword evidence="8 10" id="KW-0012">Acyltransferase</keyword>
<dbReference type="InterPro" id="IPR011004">
    <property type="entry name" value="Trimer_LpxA-like_sf"/>
</dbReference>
<evidence type="ECO:0000313" key="11">
    <source>
        <dbReference type="EMBL" id="MFC5629929.1"/>
    </source>
</evidence>